<evidence type="ECO:0000313" key="3">
    <source>
        <dbReference type="Proteomes" id="UP001196413"/>
    </source>
</evidence>
<name>A0AAD5QXJ9_PARTN</name>
<dbReference type="InterPro" id="IPR042099">
    <property type="entry name" value="ANL_N_sf"/>
</dbReference>
<accession>A0AAD5QXJ9</accession>
<evidence type="ECO:0000259" key="1">
    <source>
        <dbReference type="Pfam" id="PF00668"/>
    </source>
</evidence>
<dbReference type="Gene3D" id="3.40.50.12780">
    <property type="entry name" value="N-terminal domain of ligase-like"/>
    <property type="match status" value="1"/>
</dbReference>
<dbReference type="PANTHER" id="PTHR45527:SF1">
    <property type="entry name" value="FATTY ACID SYNTHASE"/>
    <property type="match status" value="1"/>
</dbReference>
<gene>
    <name evidence="2" type="ORF">KIN20_024118</name>
</gene>
<dbReference type="SUPFAM" id="SSF56801">
    <property type="entry name" value="Acetyl-CoA synthetase-like"/>
    <property type="match status" value="1"/>
</dbReference>
<dbReference type="Pfam" id="PF00668">
    <property type="entry name" value="Condensation"/>
    <property type="match status" value="1"/>
</dbReference>
<dbReference type="Gene3D" id="3.30.559.30">
    <property type="entry name" value="Nonribosomal peptide synthetase, condensation domain"/>
    <property type="match status" value="1"/>
</dbReference>
<comment type="caution">
    <text evidence="2">The sequence shown here is derived from an EMBL/GenBank/DDBJ whole genome shotgun (WGS) entry which is preliminary data.</text>
</comment>
<evidence type="ECO:0000313" key="2">
    <source>
        <dbReference type="EMBL" id="KAJ1364106.1"/>
    </source>
</evidence>
<organism evidence="2 3">
    <name type="scientific">Parelaphostrongylus tenuis</name>
    <name type="common">Meningeal worm</name>
    <dbReference type="NCBI Taxonomy" id="148309"/>
    <lineage>
        <taxon>Eukaryota</taxon>
        <taxon>Metazoa</taxon>
        <taxon>Ecdysozoa</taxon>
        <taxon>Nematoda</taxon>
        <taxon>Chromadorea</taxon>
        <taxon>Rhabditida</taxon>
        <taxon>Rhabditina</taxon>
        <taxon>Rhabditomorpha</taxon>
        <taxon>Strongyloidea</taxon>
        <taxon>Metastrongylidae</taxon>
        <taxon>Parelaphostrongylus</taxon>
    </lineage>
</organism>
<dbReference type="EMBL" id="JAHQIW010004874">
    <property type="protein sequence ID" value="KAJ1364106.1"/>
    <property type="molecule type" value="Genomic_DNA"/>
</dbReference>
<protein>
    <recommendedName>
        <fullName evidence="1">Condensation domain-containing protein</fullName>
    </recommendedName>
</protein>
<proteinExistence type="predicted"/>
<dbReference type="InterPro" id="IPR001242">
    <property type="entry name" value="Condensation_dom"/>
</dbReference>
<dbReference type="AlphaFoldDB" id="A0AAD5QXJ9"/>
<dbReference type="GO" id="GO:0043041">
    <property type="term" value="P:amino acid activation for nonribosomal peptide biosynthetic process"/>
    <property type="evidence" value="ECO:0007669"/>
    <property type="project" value="TreeGrafter"/>
</dbReference>
<sequence>MLVVQDLATRGLHIDLKSFFSMRTAEKIASFLVKNSTSPKKSQYDMTLPFNVPLSAQQKQLWFLTKMHPDWDSYIIHLRIDFIGALIRRRLLESFNLVVMNNSMLRSIISLVNNEPFFLILSGTECFHALVPSDSVDVQVHDSSLVIEQLQEGDFCRLDLRISHLISDGRSLAIIGEQLADAYNGLEITHDDQLPENEESNDSLAFWREYLEDYEPIPIQDKGEVDAIEGKAGYLHDDLDFIDILKLEEFCSNYCCTPYHIVMLAFVSALRMTYDLNDVVVGTTIANRSPLNLNRVGLFANTVPLRFKGEFSDLKEQLRYTTDQILSAMEHQSTSLARIVKDVVKQRDSTIYNPLFQHVLTFESTSLSNFPWMKNLQTKIIEVQSEFVQFDQSWIFHTGKKLALSIQYNRGRYSLNSVKELLTCFKRTLWNILKYNTLEFKRKAAKKLSFYDTPRAKCLGKAFNEQARKLPHNVCLEANPRTISYSEVSNISKNFAYSMYNVILKHYGTIPAVDDIVCLILDESAENHTAIEAVHLLGCAYLSVSPDTPTERIRHITVDCPC</sequence>
<dbReference type="GO" id="GO:0005737">
    <property type="term" value="C:cytoplasm"/>
    <property type="evidence" value="ECO:0007669"/>
    <property type="project" value="TreeGrafter"/>
</dbReference>
<feature type="domain" description="Condensation" evidence="1">
    <location>
        <begin position="161"/>
        <end position="434"/>
    </location>
</feature>
<dbReference type="GO" id="GO:0044550">
    <property type="term" value="P:secondary metabolite biosynthetic process"/>
    <property type="evidence" value="ECO:0007669"/>
    <property type="project" value="TreeGrafter"/>
</dbReference>
<dbReference type="SUPFAM" id="SSF52777">
    <property type="entry name" value="CoA-dependent acyltransferases"/>
    <property type="match status" value="2"/>
</dbReference>
<dbReference type="GO" id="GO:0031177">
    <property type="term" value="F:phosphopantetheine binding"/>
    <property type="evidence" value="ECO:0007669"/>
    <property type="project" value="TreeGrafter"/>
</dbReference>
<dbReference type="Proteomes" id="UP001196413">
    <property type="component" value="Unassembled WGS sequence"/>
</dbReference>
<reference evidence="2" key="1">
    <citation type="submission" date="2021-06" db="EMBL/GenBank/DDBJ databases">
        <title>Parelaphostrongylus tenuis whole genome reference sequence.</title>
        <authorList>
            <person name="Garwood T.J."/>
            <person name="Larsen P.A."/>
            <person name="Fountain-Jones N.M."/>
            <person name="Garbe J.R."/>
            <person name="Macchietto M.G."/>
            <person name="Kania S.A."/>
            <person name="Gerhold R.W."/>
            <person name="Richards J.E."/>
            <person name="Wolf T.M."/>
        </authorList>
    </citation>
    <scope>NUCLEOTIDE SEQUENCE</scope>
    <source>
        <strain evidence="2">MNPRO001-30</strain>
        <tissue evidence="2">Meninges</tissue>
    </source>
</reference>
<dbReference type="InterPro" id="IPR023213">
    <property type="entry name" value="CAT-like_dom_sf"/>
</dbReference>
<dbReference type="PANTHER" id="PTHR45527">
    <property type="entry name" value="NONRIBOSOMAL PEPTIDE SYNTHETASE"/>
    <property type="match status" value="1"/>
</dbReference>
<dbReference type="GO" id="GO:0003824">
    <property type="term" value="F:catalytic activity"/>
    <property type="evidence" value="ECO:0007669"/>
    <property type="project" value="InterPro"/>
</dbReference>
<dbReference type="Gene3D" id="3.30.559.10">
    <property type="entry name" value="Chloramphenicol acetyltransferase-like domain"/>
    <property type="match status" value="1"/>
</dbReference>
<keyword evidence="3" id="KW-1185">Reference proteome</keyword>